<dbReference type="KEGG" id="seds:AAY24_13850"/>
<proteinExistence type="predicted"/>
<sequence>MKARVKWVEQTLMVGESGSGHAVVMDGPPDFGGRNLGVRPMEMLLLGLGGCTQFDVVHILRKGRHQVTLCEVELEAERADTDPKVFTRIHVHFRLAGPGLTEKAVERAVRLSAEKYCSASIMLGQVVEISHDFELVAE</sequence>
<dbReference type="InterPro" id="IPR036102">
    <property type="entry name" value="OsmC/Ohrsf"/>
</dbReference>
<dbReference type="SUPFAM" id="SSF82784">
    <property type="entry name" value="OsmC-like"/>
    <property type="match status" value="1"/>
</dbReference>
<name>A0A0F7JXU0_9GAMM</name>
<evidence type="ECO:0000313" key="2">
    <source>
        <dbReference type="Proteomes" id="UP000034410"/>
    </source>
</evidence>
<dbReference type="PATRIC" id="fig|1543721.4.peg.2871"/>
<organism evidence="1 2">
    <name type="scientific">Sedimenticola thiotaurini</name>
    <dbReference type="NCBI Taxonomy" id="1543721"/>
    <lineage>
        <taxon>Bacteria</taxon>
        <taxon>Pseudomonadati</taxon>
        <taxon>Pseudomonadota</taxon>
        <taxon>Gammaproteobacteria</taxon>
        <taxon>Chromatiales</taxon>
        <taxon>Sedimenticolaceae</taxon>
        <taxon>Sedimenticola</taxon>
    </lineage>
</organism>
<dbReference type="Proteomes" id="UP000034410">
    <property type="component" value="Chromosome"/>
</dbReference>
<keyword evidence="2" id="KW-1185">Reference proteome</keyword>
<dbReference type="EMBL" id="CP011412">
    <property type="protein sequence ID" value="AKH21266.1"/>
    <property type="molecule type" value="Genomic_DNA"/>
</dbReference>
<dbReference type="PANTHER" id="PTHR34352">
    <property type="entry name" value="PROTEIN YHFA"/>
    <property type="match status" value="1"/>
</dbReference>
<dbReference type="Gene3D" id="2.20.25.10">
    <property type="match status" value="1"/>
</dbReference>
<gene>
    <name evidence="1" type="ORF">AAY24_13850</name>
</gene>
<dbReference type="Pfam" id="PF02566">
    <property type="entry name" value="OsmC"/>
    <property type="match status" value="1"/>
</dbReference>
<dbReference type="OrthoDB" id="9804010at2"/>
<dbReference type="Gene3D" id="3.30.300.20">
    <property type="match status" value="1"/>
</dbReference>
<dbReference type="NCBIfam" id="NF008009">
    <property type="entry name" value="PRK10738.1"/>
    <property type="match status" value="1"/>
</dbReference>
<dbReference type="InterPro" id="IPR015946">
    <property type="entry name" value="KH_dom-like_a/b"/>
</dbReference>
<protein>
    <submittedName>
        <fullName evidence="1">Peroxiredoxin</fullName>
    </submittedName>
</protein>
<dbReference type="InterPro" id="IPR003718">
    <property type="entry name" value="OsmC/Ohr_fam"/>
</dbReference>
<dbReference type="AlphaFoldDB" id="A0A0F7JXU0"/>
<dbReference type="RefSeq" id="WP_046860195.1">
    <property type="nucleotide sequence ID" value="NZ_CP011412.1"/>
</dbReference>
<dbReference type="PANTHER" id="PTHR34352:SF1">
    <property type="entry name" value="PROTEIN YHFA"/>
    <property type="match status" value="1"/>
</dbReference>
<evidence type="ECO:0000313" key="1">
    <source>
        <dbReference type="EMBL" id="AKH21266.1"/>
    </source>
</evidence>
<accession>A0A0F7JXU0</accession>
<reference evidence="1 2" key="1">
    <citation type="journal article" date="2015" name="Genome Announc.">
        <title>Complete Genome Sequence of Sedimenticola thiotaurini Strain SIP-G1, a Polyphosphate- and Polyhydroxyalkanoate-Accumulating Sulfur-Oxidizing Gammaproteobacterium Isolated from Salt Marsh Sediments.</title>
        <authorList>
            <person name="Flood B.E."/>
            <person name="Jones D.S."/>
            <person name="Bailey J.V."/>
        </authorList>
    </citation>
    <scope>NUCLEOTIDE SEQUENCE [LARGE SCALE GENOMIC DNA]</scope>
    <source>
        <strain evidence="1 2">SIP-G1</strain>
    </source>
</reference>